<evidence type="ECO:0008006" key="4">
    <source>
        <dbReference type="Google" id="ProtNLM"/>
    </source>
</evidence>
<proteinExistence type="predicted"/>
<evidence type="ECO:0000256" key="1">
    <source>
        <dbReference type="SAM" id="SignalP"/>
    </source>
</evidence>
<dbReference type="AlphaFoldDB" id="A0A9P0HGL5"/>
<keyword evidence="3" id="KW-1185">Reference proteome</keyword>
<evidence type="ECO:0000313" key="3">
    <source>
        <dbReference type="Proteomes" id="UP001152798"/>
    </source>
</evidence>
<organism evidence="2 3">
    <name type="scientific">Nezara viridula</name>
    <name type="common">Southern green stink bug</name>
    <name type="synonym">Cimex viridulus</name>
    <dbReference type="NCBI Taxonomy" id="85310"/>
    <lineage>
        <taxon>Eukaryota</taxon>
        <taxon>Metazoa</taxon>
        <taxon>Ecdysozoa</taxon>
        <taxon>Arthropoda</taxon>
        <taxon>Hexapoda</taxon>
        <taxon>Insecta</taxon>
        <taxon>Pterygota</taxon>
        <taxon>Neoptera</taxon>
        <taxon>Paraneoptera</taxon>
        <taxon>Hemiptera</taxon>
        <taxon>Heteroptera</taxon>
        <taxon>Panheteroptera</taxon>
        <taxon>Pentatomomorpha</taxon>
        <taxon>Pentatomoidea</taxon>
        <taxon>Pentatomidae</taxon>
        <taxon>Pentatominae</taxon>
        <taxon>Nezara</taxon>
    </lineage>
</organism>
<name>A0A9P0HGL5_NEZVI</name>
<accession>A0A9P0HGL5</accession>
<protein>
    <recommendedName>
        <fullName evidence="4">Neuropeptide</fullName>
    </recommendedName>
</protein>
<gene>
    <name evidence="2" type="ORF">NEZAVI_LOCUS11001</name>
</gene>
<evidence type="ECO:0000313" key="2">
    <source>
        <dbReference type="EMBL" id="CAH1402105.1"/>
    </source>
</evidence>
<dbReference type="Proteomes" id="UP001152798">
    <property type="component" value="Chromosome 5"/>
</dbReference>
<feature type="signal peptide" evidence="1">
    <location>
        <begin position="1"/>
        <end position="29"/>
    </location>
</feature>
<sequence>MPKMLSVPMVSHHVVIECLLCVTSDLGFAQDIEMKQRGQGMEIAFEEGVISCSNHCLPVMTSSPRAFPSGRFYISAGDIGSYSQLGLEIIKRPVTVSI</sequence>
<dbReference type="EMBL" id="OV725081">
    <property type="protein sequence ID" value="CAH1402105.1"/>
    <property type="molecule type" value="Genomic_DNA"/>
</dbReference>
<keyword evidence="1" id="KW-0732">Signal</keyword>
<feature type="chain" id="PRO_5040118136" description="Neuropeptide" evidence="1">
    <location>
        <begin position="30"/>
        <end position="98"/>
    </location>
</feature>
<reference evidence="2" key="1">
    <citation type="submission" date="2022-01" db="EMBL/GenBank/DDBJ databases">
        <authorList>
            <person name="King R."/>
        </authorList>
    </citation>
    <scope>NUCLEOTIDE SEQUENCE</scope>
</reference>